<sequence>MQSIIALSLALLTAVSATYTTPTASTTVQFTNDSTGRSANVVIPLDGALKPVSTLLDNTPLDIGATIPATSFFLQSNFAGVECDLYLNGYVVTITEKRTFAGFAPVASPVDLSAAQIACFKY</sequence>
<evidence type="ECO:0000256" key="1">
    <source>
        <dbReference type="SAM" id="SignalP"/>
    </source>
</evidence>
<gene>
    <name evidence="2" type="ORF">VTL71DRAFT_9892</name>
</gene>
<feature type="signal peptide" evidence="1">
    <location>
        <begin position="1"/>
        <end position="17"/>
    </location>
</feature>
<accession>A0ABR4BQU5</accession>
<comment type="caution">
    <text evidence="2">The sequence shown here is derived from an EMBL/GenBank/DDBJ whole genome shotgun (WGS) entry which is preliminary data.</text>
</comment>
<evidence type="ECO:0000313" key="3">
    <source>
        <dbReference type="Proteomes" id="UP001595075"/>
    </source>
</evidence>
<name>A0ABR4BQU5_9HELO</name>
<proteinExistence type="predicted"/>
<feature type="chain" id="PRO_5046382087" evidence="1">
    <location>
        <begin position="18"/>
        <end position="122"/>
    </location>
</feature>
<protein>
    <submittedName>
        <fullName evidence="2">Uncharacterized protein</fullName>
    </submittedName>
</protein>
<reference evidence="2 3" key="1">
    <citation type="journal article" date="2024" name="Commun. Biol.">
        <title>Comparative genomic analysis of thermophilic fungi reveals convergent evolutionary adaptations and gene losses.</title>
        <authorList>
            <person name="Steindorff A.S."/>
            <person name="Aguilar-Pontes M.V."/>
            <person name="Robinson A.J."/>
            <person name="Andreopoulos B."/>
            <person name="LaButti K."/>
            <person name="Kuo A."/>
            <person name="Mondo S."/>
            <person name="Riley R."/>
            <person name="Otillar R."/>
            <person name="Haridas S."/>
            <person name="Lipzen A."/>
            <person name="Grimwood J."/>
            <person name="Schmutz J."/>
            <person name="Clum A."/>
            <person name="Reid I.D."/>
            <person name="Moisan M.C."/>
            <person name="Butler G."/>
            <person name="Nguyen T.T.M."/>
            <person name="Dewar K."/>
            <person name="Conant G."/>
            <person name="Drula E."/>
            <person name="Henrissat B."/>
            <person name="Hansel C."/>
            <person name="Singer S."/>
            <person name="Hutchinson M.I."/>
            <person name="de Vries R.P."/>
            <person name="Natvig D.O."/>
            <person name="Powell A.J."/>
            <person name="Tsang A."/>
            <person name="Grigoriev I.V."/>
        </authorList>
    </citation>
    <scope>NUCLEOTIDE SEQUENCE [LARGE SCALE GENOMIC DNA]</scope>
    <source>
        <strain evidence="2 3">CBS 494.80</strain>
    </source>
</reference>
<dbReference type="EMBL" id="JAZHXI010000024">
    <property type="protein sequence ID" value="KAL2060070.1"/>
    <property type="molecule type" value="Genomic_DNA"/>
</dbReference>
<organism evidence="2 3">
    <name type="scientific">Oculimacula yallundae</name>
    <dbReference type="NCBI Taxonomy" id="86028"/>
    <lineage>
        <taxon>Eukaryota</taxon>
        <taxon>Fungi</taxon>
        <taxon>Dikarya</taxon>
        <taxon>Ascomycota</taxon>
        <taxon>Pezizomycotina</taxon>
        <taxon>Leotiomycetes</taxon>
        <taxon>Helotiales</taxon>
        <taxon>Ploettnerulaceae</taxon>
        <taxon>Oculimacula</taxon>
    </lineage>
</organism>
<evidence type="ECO:0000313" key="2">
    <source>
        <dbReference type="EMBL" id="KAL2060070.1"/>
    </source>
</evidence>
<keyword evidence="3" id="KW-1185">Reference proteome</keyword>
<dbReference type="Proteomes" id="UP001595075">
    <property type="component" value="Unassembled WGS sequence"/>
</dbReference>
<keyword evidence="1" id="KW-0732">Signal</keyword>